<feature type="transmembrane region" description="Helical" evidence="1">
    <location>
        <begin position="15"/>
        <end position="37"/>
    </location>
</feature>
<reference evidence="2" key="1">
    <citation type="submission" date="2020-05" db="EMBL/GenBank/DDBJ databases">
        <title>The draft genome sequence of Maribacter sp. ANRC-HE7.</title>
        <authorList>
            <person name="Mu L."/>
        </authorList>
    </citation>
    <scope>NUCLEOTIDE SEQUENCE</scope>
    <source>
        <strain evidence="2">ANRC-HE7</strain>
    </source>
</reference>
<evidence type="ECO:0000313" key="2">
    <source>
        <dbReference type="EMBL" id="MBD0777370.1"/>
    </source>
</evidence>
<dbReference type="EMBL" id="JABTCF010000003">
    <property type="protein sequence ID" value="MBD0777370.1"/>
    <property type="molecule type" value="Genomic_DNA"/>
</dbReference>
<evidence type="ECO:0000256" key="1">
    <source>
        <dbReference type="SAM" id="Phobius"/>
    </source>
</evidence>
<organism evidence="2 3">
    <name type="scientific">Maribacter aquimaris</name>
    <dbReference type="NCBI Taxonomy" id="2737171"/>
    <lineage>
        <taxon>Bacteria</taxon>
        <taxon>Pseudomonadati</taxon>
        <taxon>Bacteroidota</taxon>
        <taxon>Flavobacteriia</taxon>
        <taxon>Flavobacteriales</taxon>
        <taxon>Flavobacteriaceae</taxon>
        <taxon>Maribacter</taxon>
    </lineage>
</organism>
<proteinExistence type="predicted"/>
<keyword evidence="1" id="KW-1133">Transmembrane helix</keyword>
<keyword evidence="3" id="KW-1185">Reference proteome</keyword>
<accession>A0ABR7UZ74</accession>
<gene>
    <name evidence="2" type="ORF">HPE56_06165</name>
</gene>
<keyword evidence="1" id="KW-0472">Membrane</keyword>
<protein>
    <submittedName>
        <fullName evidence="2">Uncharacterized protein</fullName>
    </submittedName>
</protein>
<keyword evidence="1" id="KW-0812">Transmembrane</keyword>
<comment type="caution">
    <text evidence="2">The sequence shown here is derived from an EMBL/GenBank/DDBJ whole genome shotgun (WGS) entry which is preliminary data.</text>
</comment>
<dbReference type="Proteomes" id="UP001166021">
    <property type="component" value="Unassembled WGS sequence"/>
</dbReference>
<sequence>MCILTQVDFGIIWRYFAWSNQILATVVLCAITAYLTYTKKFIKLPKPKISFEFVS</sequence>
<evidence type="ECO:0000313" key="3">
    <source>
        <dbReference type="Proteomes" id="UP001166021"/>
    </source>
</evidence>
<name>A0ABR7UZ74_9FLAO</name>